<keyword evidence="2" id="KW-0732">Signal</keyword>
<feature type="chain" id="PRO_5001795663" evidence="2">
    <location>
        <begin position="21"/>
        <end position="453"/>
    </location>
</feature>
<protein>
    <submittedName>
        <fullName evidence="3">Uncharacterized protein</fullName>
    </submittedName>
</protein>
<name>A0A085N728_9BILA</name>
<organism evidence="3">
    <name type="scientific">Trichuris suis</name>
    <name type="common">pig whipworm</name>
    <dbReference type="NCBI Taxonomy" id="68888"/>
    <lineage>
        <taxon>Eukaryota</taxon>
        <taxon>Metazoa</taxon>
        <taxon>Ecdysozoa</taxon>
        <taxon>Nematoda</taxon>
        <taxon>Enoplea</taxon>
        <taxon>Dorylaimia</taxon>
        <taxon>Trichinellida</taxon>
        <taxon>Trichuridae</taxon>
        <taxon>Trichuris</taxon>
    </lineage>
</organism>
<feature type="region of interest" description="Disordered" evidence="1">
    <location>
        <begin position="28"/>
        <end position="87"/>
    </location>
</feature>
<feature type="compositionally biased region" description="Basic and acidic residues" evidence="1">
    <location>
        <begin position="39"/>
        <end position="66"/>
    </location>
</feature>
<feature type="compositionally biased region" description="Basic and acidic residues" evidence="1">
    <location>
        <begin position="187"/>
        <end position="197"/>
    </location>
</feature>
<gene>
    <name evidence="3" type="ORF">M514_22552</name>
</gene>
<reference evidence="3" key="1">
    <citation type="journal article" date="2014" name="Nat. Genet.">
        <title>Genome and transcriptome of the porcine whipworm Trichuris suis.</title>
        <authorList>
            <person name="Jex A.R."/>
            <person name="Nejsum P."/>
            <person name="Schwarz E.M."/>
            <person name="Hu L."/>
            <person name="Young N.D."/>
            <person name="Hall R.S."/>
            <person name="Korhonen P.K."/>
            <person name="Liao S."/>
            <person name="Thamsborg S."/>
            <person name="Xia J."/>
            <person name="Xu P."/>
            <person name="Wang S."/>
            <person name="Scheerlinck J.P."/>
            <person name="Hofmann A."/>
            <person name="Sternberg P.W."/>
            <person name="Wang J."/>
            <person name="Gasser R.B."/>
        </authorList>
    </citation>
    <scope>NUCLEOTIDE SEQUENCE [LARGE SCALE GENOMIC DNA]</scope>
    <source>
        <strain evidence="3">DCEP-RM93F</strain>
    </source>
</reference>
<sequence>MEGFPLGMIFLLLLVSYSYSHPYYLRPRNTSGVIKPGRPSKEVTRPRPVRPSKEVTKPAKPGKETIKPTSPSKDLLQKYDGPTQKEKDALAKVQAELMERVKGYRDRCYPMPKDGCSCIEPRRVHRYETDEECRGKLPEDAYAIPSVEGPFKPSKPTEHQKEPTKSIGPGKDALKKYGALRNNDGPTTKERNAKAEVQEELMERVRGYRRRCYPMPVDGCRCDEILGSKRYATDAECRRKPEQLANTTSPIKKPTKPTGPTKEPTKVIGPSKAKLQKYGALGNDTDGPSTKERNAKAEVQEELMERVRGYRRKCYPMPVDGCRCDEIRGPKRYATDAECRRKPKNDTAGHSKEPIGTIKPQQRPSKPQSKPSKETRETVGPSKKLLQKYGAIKRRDKNGPTTKERNEKAAMQAELMDRVKGYREKCYPMPVNGCSCQERRGVRRYDTDLQCRK</sequence>
<dbReference type="Proteomes" id="UP000030758">
    <property type="component" value="Unassembled WGS sequence"/>
</dbReference>
<evidence type="ECO:0000256" key="2">
    <source>
        <dbReference type="SAM" id="SignalP"/>
    </source>
</evidence>
<proteinExistence type="predicted"/>
<feature type="region of interest" description="Disordered" evidence="1">
    <location>
        <begin position="237"/>
        <end position="299"/>
    </location>
</feature>
<feature type="region of interest" description="Disordered" evidence="1">
    <location>
        <begin position="138"/>
        <end position="197"/>
    </location>
</feature>
<feature type="compositionally biased region" description="Basic and acidic residues" evidence="1">
    <location>
        <begin position="332"/>
        <end position="353"/>
    </location>
</feature>
<feature type="compositionally biased region" description="Low complexity" evidence="1">
    <location>
        <begin position="247"/>
        <end position="262"/>
    </location>
</feature>
<evidence type="ECO:0000313" key="3">
    <source>
        <dbReference type="EMBL" id="KFD65274.1"/>
    </source>
</evidence>
<feature type="compositionally biased region" description="Basic and acidic residues" evidence="1">
    <location>
        <begin position="289"/>
        <end position="299"/>
    </location>
</feature>
<feature type="non-terminal residue" evidence="3">
    <location>
        <position position="453"/>
    </location>
</feature>
<dbReference type="AlphaFoldDB" id="A0A085N728"/>
<feature type="region of interest" description="Disordered" evidence="1">
    <location>
        <begin position="332"/>
        <end position="409"/>
    </location>
</feature>
<accession>A0A085N728</accession>
<feature type="compositionally biased region" description="Basic and acidic residues" evidence="1">
    <location>
        <begin position="155"/>
        <end position="164"/>
    </location>
</feature>
<feature type="compositionally biased region" description="Low complexity" evidence="1">
    <location>
        <begin position="359"/>
        <end position="370"/>
    </location>
</feature>
<dbReference type="EMBL" id="KL367541">
    <property type="protein sequence ID" value="KFD65274.1"/>
    <property type="molecule type" value="Genomic_DNA"/>
</dbReference>
<feature type="signal peptide" evidence="2">
    <location>
        <begin position="1"/>
        <end position="20"/>
    </location>
</feature>
<evidence type="ECO:0000256" key="1">
    <source>
        <dbReference type="SAM" id="MobiDB-lite"/>
    </source>
</evidence>